<evidence type="ECO:0000313" key="1">
    <source>
        <dbReference type="EMBL" id="MEQ7847718.1"/>
    </source>
</evidence>
<dbReference type="Proteomes" id="UP001482520">
    <property type="component" value="Unassembled WGS sequence"/>
</dbReference>
<dbReference type="EMBL" id="JBEGDP010000010">
    <property type="protein sequence ID" value="MEQ7847718.1"/>
    <property type="molecule type" value="Genomic_DNA"/>
</dbReference>
<name>A0ABV1NYW6_9ACTN</name>
<keyword evidence="2" id="KW-1185">Reference proteome</keyword>
<reference evidence="1 2" key="1">
    <citation type="submission" date="2024-02" db="EMBL/GenBank/DDBJ databases">
        <title>Full genome sequence of Nocardioides kribbensis.</title>
        <authorList>
            <person name="Poletto B.L."/>
            <person name="Silva G."/>
            <person name="Galante D."/>
            <person name="Campos K.R."/>
            <person name="Santos M.B.N."/>
            <person name="Sacchi C.T."/>
        </authorList>
    </citation>
    <scope>NUCLEOTIDE SEQUENCE [LARGE SCALE GENOMIC DNA]</scope>
    <source>
        <strain evidence="1 2">O4R</strain>
    </source>
</reference>
<gene>
    <name evidence="1" type="ORF">V6R90_10545</name>
</gene>
<dbReference type="RefSeq" id="WP_349804636.1">
    <property type="nucleotide sequence ID" value="NZ_JBEGDP010000010.1"/>
</dbReference>
<proteinExistence type="predicted"/>
<protein>
    <submittedName>
        <fullName evidence="1">Uncharacterized protein</fullName>
    </submittedName>
</protein>
<comment type="caution">
    <text evidence="1">The sequence shown here is derived from an EMBL/GenBank/DDBJ whole genome shotgun (WGS) entry which is preliminary data.</text>
</comment>
<accession>A0ABV1NYW6</accession>
<organism evidence="1 2">
    <name type="scientific">Nocardioides kribbensis</name>
    <dbReference type="NCBI Taxonomy" id="305517"/>
    <lineage>
        <taxon>Bacteria</taxon>
        <taxon>Bacillati</taxon>
        <taxon>Actinomycetota</taxon>
        <taxon>Actinomycetes</taxon>
        <taxon>Propionibacteriales</taxon>
        <taxon>Nocardioidaceae</taxon>
        <taxon>Nocardioides</taxon>
    </lineage>
</organism>
<evidence type="ECO:0000313" key="2">
    <source>
        <dbReference type="Proteomes" id="UP001482520"/>
    </source>
</evidence>
<sequence>MSKHSLPFYHDDDLETLSDLRRRIAIAERHHEVAQEAESQANLRIGDDLPTTATSAAVEEARDAYKAFVDEAAERAEVWTVQTIGHRDFRNLLRDHPPRKVKGDDGKEVMEEEDTAWGVNVETLPYALLLFSDPEDPEVRTVVAPEFESEAALRRRLNRMSEGEFASLWVLAFEANRGVIADPKRGTFYLAAKSSDAT</sequence>